<dbReference type="SUPFAM" id="SSF54373">
    <property type="entry name" value="FAD-linked reductases, C-terminal domain"/>
    <property type="match status" value="1"/>
</dbReference>
<comment type="cofactor">
    <cofactor evidence="1 6">
        <name>FAD</name>
        <dbReference type="ChEBI" id="CHEBI:57692"/>
    </cofactor>
</comment>
<feature type="binding site" evidence="6">
    <location>
        <position position="274"/>
    </location>
    <ligand>
        <name>D-dopa</name>
        <dbReference type="ChEBI" id="CHEBI:149689"/>
    </ligand>
</feature>
<dbReference type="PANTHER" id="PTHR11530:SF11">
    <property type="entry name" value="D-ASPARTATE OXIDASE"/>
    <property type="match status" value="1"/>
</dbReference>
<dbReference type="PROSITE" id="PS00677">
    <property type="entry name" value="DAO"/>
    <property type="match status" value="1"/>
</dbReference>
<dbReference type="InterPro" id="IPR006181">
    <property type="entry name" value="D-amino_acid_oxidase_CS"/>
</dbReference>
<dbReference type="STRING" id="1399860.A0A2C5Y386"/>
<comment type="similarity">
    <text evidence="2">Belongs to the DAMOX/DASOX family.</text>
</comment>
<dbReference type="InterPro" id="IPR006076">
    <property type="entry name" value="FAD-dep_OxRdtase"/>
</dbReference>
<gene>
    <name evidence="8" type="ORF">CDD81_7544</name>
</gene>
<dbReference type="PIRSF" id="PIRSF000189">
    <property type="entry name" value="D-aa_oxidase"/>
    <property type="match status" value="1"/>
</dbReference>
<dbReference type="PANTHER" id="PTHR11530">
    <property type="entry name" value="D-AMINO ACID OXIDASE"/>
    <property type="match status" value="1"/>
</dbReference>
<keyword evidence="3" id="KW-0285">Flavoprotein</keyword>
<dbReference type="Gene3D" id="3.30.9.10">
    <property type="entry name" value="D-Amino Acid Oxidase, subunit A, domain 2"/>
    <property type="match status" value="1"/>
</dbReference>
<evidence type="ECO:0000256" key="2">
    <source>
        <dbReference type="ARBA" id="ARBA00006730"/>
    </source>
</evidence>
<dbReference type="EMBL" id="NJET01000081">
    <property type="protein sequence ID" value="PHH62113.1"/>
    <property type="molecule type" value="Genomic_DNA"/>
</dbReference>
<dbReference type="GO" id="GO:0071949">
    <property type="term" value="F:FAD binding"/>
    <property type="evidence" value="ECO:0007669"/>
    <property type="project" value="InterPro"/>
</dbReference>
<organism evidence="8 9">
    <name type="scientific">Ophiocordyceps australis</name>
    <dbReference type="NCBI Taxonomy" id="1399860"/>
    <lineage>
        <taxon>Eukaryota</taxon>
        <taxon>Fungi</taxon>
        <taxon>Dikarya</taxon>
        <taxon>Ascomycota</taxon>
        <taxon>Pezizomycotina</taxon>
        <taxon>Sordariomycetes</taxon>
        <taxon>Hypocreomycetidae</taxon>
        <taxon>Hypocreales</taxon>
        <taxon>Ophiocordycipitaceae</taxon>
        <taxon>Ophiocordyceps</taxon>
    </lineage>
</organism>
<feature type="binding site" evidence="6">
    <location>
        <position position="214"/>
    </location>
    <ligand>
        <name>D-dopa</name>
        <dbReference type="ChEBI" id="CHEBI:149689"/>
    </ligand>
</feature>
<keyword evidence="4 6" id="KW-0274">FAD</keyword>
<dbReference type="GO" id="GO:0019478">
    <property type="term" value="P:D-amino acid catabolic process"/>
    <property type="evidence" value="ECO:0007669"/>
    <property type="project" value="TreeGrafter"/>
</dbReference>
<feature type="binding site" evidence="6">
    <location>
        <begin position="48"/>
        <end position="49"/>
    </location>
    <ligand>
        <name>FAD</name>
        <dbReference type="ChEBI" id="CHEBI:57692"/>
    </ligand>
</feature>
<dbReference type="Pfam" id="PF01266">
    <property type="entry name" value="DAO"/>
    <property type="match status" value="1"/>
</dbReference>
<evidence type="ECO:0000256" key="3">
    <source>
        <dbReference type="ARBA" id="ARBA00022630"/>
    </source>
</evidence>
<proteinExistence type="inferred from homology"/>
<dbReference type="AlphaFoldDB" id="A0A2C5Y386"/>
<evidence type="ECO:0000256" key="6">
    <source>
        <dbReference type="PIRSR" id="PIRSR000189-1"/>
    </source>
</evidence>
<keyword evidence="5" id="KW-0560">Oxidoreductase</keyword>
<evidence type="ECO:0000256" key="4">
    <source>
        <dbReference type="ARBA" id="ARBA00022827"/>
    </source>
</evidence>
<feature type="domain" description="FAD dependent oxidoreductase" evidence="7">
    <location>
        <begin position="149"/>
        <end position="319"/>
    </location>
</feature>
<dbReference type="SUPFAM" id="SSF51971">
    <property type="entry name" value="Nucleotide-binding domain"/>
    <property type="match status" value="1"/>
</dbReference>
<feature type="binding site" evidence="6">
    <location>
        <position position="205"/>
    </location>
    <ligand>
        <name>D-dopa</name>
        <dbReference type="ChEBI" id="CHEBI:149689"/>
    </ligand>
</feature>
<protein>
    <recommendedName>
        <fullName evidence="7">FAD dependent oxidoreductase domain-containing protein</fullName>
    </recommendedName>
</protein>
<dbReference type="GO" id="GO:0003884">
    <property type="term" value="F:D-amino-acid oxidase activity"/>
    <property type="evidence" value="ECO:0007669"/>
    <property type="project" value="InterPro"/>
</dbReference>
<evidence type="ECO:0000313" key="9">
    <source>
        <dbReference type="Proteomes" id="UP000226192"/>
    </source>
</evidence>
<accession>A0A2C5Y386</accession>
<dbReference type="Proteomes" id="UP000226192">
    <property type="component" value="Unassembled WGS sequence"/>
</dbReference>
<sequence length="339" mass="36662">MGSKREITILGAGIVGLDVALVLAQRGLGAHVTVLAEFLPGDTAPEYTSPWAGCNFSAISGTDGNALRWDRMGYAHLQKLASEVPTESFVARTHSVEYWDSNIPHDKVKTMATYLEDFQVLSRETLPADVSFGTSCTSFTINAPQHLRVNGLQDAFLSSNTRIVFNCTGNAAKNLAGVQDAKCFPTRGQVVLVRAPQIRQNLMRHGGKDGSETYIIPRPGSSGNVILGGFMQQGINDAATYSHETDSILSRTRALCAELRNEPFEILATFAGMRPSRHGGARVERQNMLLKGKPRTVVHNYGAGGTGFQAGYGMALDAVQLVDDELLKLVSNRKAQSHL</sequence>
<evidence type="ECO:0000256" key="5">
    <source>
        <dbReference type="ARBA" id="ARBA00023002"/>
    </source>
</evidence>
<evidence type="ECO:0000313" key="8">
    <source>
        <dbReference type="EMBL" id="PHH62113.1"/>
    </source>
</evidence>
<feature type="binding site" evidence="6">
    <location>
        <position position="168"/>
    </location>
    <ligand>
        <name>FAD</name>
        <dbReference type="ChEBI" id="CHEBI:57692"/>
    </ligand>
</feature>
<dbReference type="InterPro" id="IPR023209">
    <property type="entry name" value="DAO"/>
</dbReference>
<comment type="caution">
    <text evidence="8">The sequence shown here is derived from an EMBL/GenBank/DDBJ whole genome shotgun (WGS) entry which is preliminary data.</text>
</comment>
<dbReference type="OrthoDB" id="2015447at2759"/>
<dbReference type="Gene3D" id="3.40.50.720">
    <property type="entry name" value="NAD(P)-binding Rossmann-like Domain"/>
    <property type="match status" value="1"/>
</dbReference>
<feature type="binding site" evidence="6">
    <location>
        <position position="149"/>
    </location>
    <ligand>
        <name>FAD</name>
        <dbReference type="ChEBI" id="CHEBI:57692"/>
    </ligand>
</feature>
<evidence type="ECO:0000259" key="7">
    <source>
        <dbReference type="Pfam" id="PF01266"/>
    </source>
</evidence>
<keyword evidence="9" id="KW-1185">Reference proteome</keyword>
<feature type="binding site" evidence="6">
    <location>
        <position position="305"/>
    </location>
    <ligand>
        <name>D-dopa</name>
        <dbReference type="ChEBI" id="CHEBI:149689"/>
    </ligand>
</feature>
<dbReference type="GO" id="GO:0005737">
    <property type="term" value="C:cytoplasm"/>
    <property type="evidence" value="ECO:0007669"/>
    <property type="project" value="TreeGrafter"/>
</dbReference>
<reference evidence="8 9" key="1">
    <citation type="submission" date="2017-06" db="EMBL/GenBank/DDBJ databases">
        <title>Ant-infecting Ophiocordyceps genomes reveal a high diversity of potential behavioral manipulation genes and a possible major role for enterotoxins.</title>
        <authorList>
            <person name="De Bekker C."/>
            <person name="Evans H.C."/>
            <person name="Brachmann A."/>
            <person name="Hughes D.P."/>
        </authorList>
    </citation>
    <scope>NUCLEOTIDE SEQUENCE [LARGE SCALE GENOMIC DNA]</scope>
    <source>
        <strain evidence="8 9">Map64</strain>
    </source>
</reference>
<evidence type="ECO:0000256" key="1">
    <source>
        <dbReference type="ARBA" id="ARBA00001974"/>
    </source>
</evidence>
<name>A0A2C5Y386_9HYPO</name>